<reference evidence="4" key="1">
    <citation type="submission" date="2025-08" db="UniProtKB">
        <authorList>
            <consortium name="RefSeq"/>
        </authorList>
    </citation>
    <scope>IDENTIFICATION</scope>
    <source>
        <tissue evidence="4">Muscle</tissue>
    </source>
</reference>
<sequence>MNSASEPQEVRHTGSSHRERTMSFTASPASSCAPNIITNQHKKAFRLYSSEDISNFNSTLESRSVASGPATNGRALDHSQSPSGLVIHKESKVYKMFQEKQELNEPPIQSTSFLVLQEILESEEKGNPNKSLRFRSVMAAKRLHWLQMSRNCPHVINVTPALSVCLCSCKTVTATLSVMCALTVAQT</sequence>
<evidence type="ECO:0000313" key="4">
    <source>
        <dbReference type="RefSeq" id="XP_035876381.1"/>
    </source>
</evidence>
<dbReference type="OrthoDB" id="1293114at2759"/>
<dbReference type="Proteomes" id="UP000504628">
    <property type="component" value="Chromosome 1"/>
</dbReference>
<dbReference type="Pfam" id="PF15936">
    <property type="entry name" value="DUF4749"/>
    <property type="match status" value="1"/>
</dbReference>
<feature type="compositionally biased region" description="Basic and acidic residues" evidence="1">
    <location>
        <begin position="8"/>
        <end position="21"/>
    </location>
</feature>
<dbReference type="AlphaFoldDB" id="A0A7E6DBS4"/>
<organism evidence="3 4">
    <name type="scientific">Phyllostomus discolor</name>
    <name type="common">pale spear-nosed bat</name>
    <dbReference type="NCBI Taxonomy" id="89673"/>
    <lineage>
        <taxon>Eukaryota</taxon>
        <taxon>Metazoa</taxon>
        <taxon>Chordata</taxon>
        <taxon>Craniata</taxon>
        <taxon>Vertebrata</taxon>
        <taxon>Euteleostomi</taxon>
        <taxon>Mammalia</taxon>
        <taxon>Eutheria</taxon>
        <taxon>Laurasiatheria</taxon>
        <taxon>Chiroptera</taxon>
        <taxon>Yangochiroptera</taxon>
        <taxon>Phyllostomidae</taxon>
        <taxon>Phyllostominae</taxon>
        <taxon>Phyllostomus</taxon>
    </lineage>
</organism>
<feature type="compositionally biased region" description="Polar residues" evidence="1">
    <location>
        <begin position="22"/>
        <end position="35"/>
    </location>
</feature>
<gene>
    <name evidence="4" type="primary">LOC114491852</name>
</gene>
<feature type="region of interest" description="Disordered" evidence="1">
    <location>
        <begin position="1"/>
        <end position="35"/>
    </location>
</feature>
<accession>A0A7E6DBS4</accession>
<evidence type="ECO:0000313" key="3">
    <source>
        <dbReference type="Proteomes" id="UP000504628"/>
    </source>
</evidence>
<dbReference type="InterPro" id="IPR031847">
    <property type="entry name" value="PDLI1-4/Zasp-like_mid"/>
</dbReference>
<proteinExistence type="predicted"/>
<feature type="region of interest" description="Disordered" evidence="1">
    <location>
        <begin position="63"/>
        <end position="82"/>
    </location>
</feature>
<evidence type="ECO:0000256" key="1">
    <source>
        <dbReference type="SAM" id="MobiDB-lite"/>
    </source>
</evidence>
<dbReference type="KEGG" id="pdic:114491852"/>
<keyword evidence="3" id="KW-1185">Reference proteome</keyword>
<feature type="domain" description="PDZ and LIM" evidence="2">
    <location>
        <begin position="36"/>
        <end position="130"/>
    </location>
</feature>
<evidence type="ECO:0000259" key="2">
    <source>
        <dbReference type="Pfam" id="PF15936"/>
    </source>
</evidence>
<dbReference type="RefSeq" id="XP_035876381.1">
    <property type="nucleotide sequence ID" value="XM_036020488.1"/>
</dbReference>
<dbReference type="GeneID" id="114491852"/>
<protein>
    <submittedName>
        <fullName evidence="4">PDZ and LIM domain protein 1-like</fullName>
    </submittedName>
</protein>
<dbReference type="InParanoid" id="A0A7E6DBS4"/>
<name>A0A7E6DBS4_9CHIR</name>